<feature type="active site" description="Proton acceptor" evidence="12">
    <location>
        <position position="184"/>
    </location>
</feature>
<proteinExistence type="inferred from homology"/>
<evidence type="ECO:0000259" key="16">
    <source>
        <dbReference type="SMART" id="SM01350"/>
    </source>
</evidence>
<dbReference type="HOGENOM" id="CLU_024540_4_2_6"/>
<reference evidence="17 18" key="1">
    <citation type="journal article" date="2003" name="Proc. Natl. Acad. Sci. U.S.A.">
        <title>The genome sequence of Blochmannia floridanus: comparative analysis of reduced genomes.</title>
        <authorList>
            <person name="Gil R."/>
            <person name="Silva F.J."/>
            <person name="Zientz E."/>
            <person name="Delmotte F."/>
            <person name="Gonzalez-Candelas F."/>
            <person name="Latorre A."/>
            <person name="Rausell C."/>
            <person name="Kramerbeek J."/>
            <person name="Gadau J."/>
            <person name="Hoelldobler B."/>
            <person name="van Ham R.C.H.J."/>
            <person name="Gross R."/>
            <person name="Moya A."/>
        </authorList>
    </citation>
    <scope>NUCLEOTIDE SEQUENCE [LARGE SCALE GENOMIC DNA]</scope>
</reference>
<evidence type="ECO:0000256" key="2">
    <source>
        <dbReference type="ARBA" id="ARBA00004874"/>
    </source>
</evidence>
<feature type="binding site" evidence="14">
    <location>
        <begin position="75"/>
        <end position="77"/>
    </location>
    <ligand>
        <name>NADP(+)</name>
        <dbReference type="ChEBI" id="CHEBI:58349"/>
    </ligand>
</feature>
<organism evidence="17 18">
    <name type="scientific">Blochmanniella floridana</name>
    <dbReference type="NCBI Taxonomy" id="203907"/>
    <lineage>
        <taxon>Bacteria</taxon>
        <taxon>Pseudomonadati</taxon>
        <taxon>Pseudomonadota</taxon>
        <taxon>Gammaproteobacteria</taxon>
        <taxon>Enterobacterales</taxon>
        <taxon>Enterobacteriaceae</taxon>
        <taxon>ant endosymbionts</taxon>
        <taxon>Candidatus Blochmanniella</taxon>
    </lineage>
</organism>
<dbReference type="Gene3D" id="1.10.1040.10">
    <property type="entry name" value="N-(1-d-carboxylethyl)-l-norvaline Dehydrogenase, domain 2"/>
    <property type="match status" value="1"/>
</dbReference>
<evidence type="ECO:0000256" key="4">
    <source>
        <dbReference type="ARBA" id="ARBA00011738"/>
    </source>
</evidence>
<protein>
    <recommendedName>
        <fullName evidence="6 11">6-phosphogluconate dehydrogenase, decarboxylating</fullName>
        <ecNumber evidence="5 11">1.1.1.44</ecNumber>
    </recommendedName>
</protein>
<feature type="binding site" evidence="13">
    <location>
        <position position="450"/>
    </location>
    <ligand>
        <name>substrate</name>
        <note>ligand shared between dimeric partners</note>
    </ligand>
</feature>
<dbReference type="GO" id="GO:0019521">
    <property type="term" value="P:D-gluconate metabolic process"/>
    <property type="evidence" value="ECO:0007669"/>
    <property type="project" value="UniProtKB-KW"/>
</dbReference>
<dbReference type="GO" id="GO:0006098">
    <property type="term" value="P:pentose-phosphate shunt"/>
    <property type="evidence" value="ECO:0007669"/>
    <property type="project" value="UniProtKB-UniPathway"/>
</dbReference>
<evidence type="ECO:0000256" key="3">
    <source>
        <dbReference type="ARBA" id="ARBA00008419"/>
    </source>
</evidence>
<evidence type="ECO:0000256" key="14">
    <source>
        <dbReference type="PIRSR" id="PIRSR000109-3"/>
    </source>
</evidence>
<dbReference type="STRING" id="203907.Bfl470"/>
<feature type="binding site" evidence="14">
    <location>
        <begin position="11"/>
        <end position="16"/>
    </location>
    <ligand>
        <name>NADP(+)</name>
        <dbReference type="ChEBI" id="CHEBI:58349"/>
    </ligand>
</feature>
<dbReference type="GO" id="GO:0004616">
    <property type="term" value="F:phosphogluconate dehydrogenase (decarboxylating) activity"/>
    <property type="evidence" value="ECO:0007669"/>
    <property type="project" value="UniProtKB-EC"/>
</dbReference>
<comment type="subunit">
    <text evidence="4 11">Homodimer.</text>
</comment>
<evidence type="ECO:0000256" key="10">
    <source>
        <dbReference type="ARBA" id="ARBA00048640"/>
    </source>
</evidence>
<dbReference type="EC" id="1.1.1.44" evidence="5 11"/>
<feature type="active site" description="Proton donor" evidence="12">
    <location>
        <position position="191"/>
    </location>
</feature>
<dbReference type="FunFam" id="1.10.1040.10:FF:000002">
    <property type="entry name" value="6-phosphogluconate dehydrogenase, decarboxylating"/>
    <property type="match status" value="1"/>
</dbReference>
<feature type="binding site" evidence="14">
    <location>
        <position position="103"/>
    </location>
    <ligand>
        <name>NADP(+)</name>
        <dbReference type="ChEBI" id="CHEBI:58349"/>
    </ligand>
</feature>
<feature type="binding site" description="in other chain" evidence="13">
    <location>
        <begin position="129"/>
        <end position="131"/>
    </location>
    <ligand>
        <name>substrate</name>
        <note>ligand shared between dimeric partners</note>
    </ligand>
</feature>
<dbReference type="Pfam" id="PF00393">
    <property type="entry name" value="6PGD"/>
    <property type="match status" value="1"/>
</dbReference>
<evidence type="ECO:0000313" key="17">
    <source>
        <dbReference type="EMBL" id="CAD83159.1"/>
    </source>
</evidence>
<evidence type="ECO:0000256" key="15">
    <source>
        <dbReference type="RuleBase" id="RU000485"/>
    </source>
</evidence>
<dbReference type="InterPro" id="IPR006115">
    <property type="entry name" value="6PGDH_NADP-bd"/>
</dbReference>
<sequence length="474" mass="53878">MFKQQEVGVIGMGIMGQNLALNIENKGYRVSIYNRSPDKTNIIIKNNPTKNLIPYFSIEQFIFSLKKPRVIFLMITAGVHVDHIIQVLSNYLEIGDILIDGGNSFYQDTVRRDLYLSEKKINFIGLGISGGEEGALKGPSLMPGGSQDAFKIVESLLKKIAARFNDNEICMEYIGPNGSGHYVKMMHNGMEYGDMQIISEIYFFLKMVLHLTAKQLGKIFSDWNMGELSSYLIEITSHILMKSDNNQYCVLDYILDVADNKGTGLWSSKDALDLGVPSTMITESVFARYLSTLKNQRIQASKVFSNVFEGKVNFDLENIDIFVEKARKALYLSKIILYAQGFYQLKISSMTYHWNLNYQKIAKIFRAGCIIRSNFLQEIINIYSKTPKIENLLLDSYCVNIINNYQQDLRDIVTIGIDHGIPMPALSAAISYYDGFRSLMLPANLIQAQRDCFGSHTYKRIDKSGVFHTRWLSK</sequence>
<feature type="binding site" description="in other chain" evidence="13">
    <location>
        <begin position="187"/>
        <end position="188"/>
    </location>
    <ligand>
        <name>substrate</name>
        <note>ligand shared between dimeric partners</note>
    </ligand>
</feature>
<feature type="binding site" description="in other chain" evidence="13">
    <location>
        <position position="192"/>
    </location>
    <ligand>
        <name>substrate</name>
        <note>ligand shared between dimeric partners</note>
    </ligand>
</feature>
<dbReference type="PRINTS" id="PR00076">
    <property type="entry name" value="6PGDHDRGNASE"/>
</dbReference>
<feature type="binding site" description="in other chain" evidence="13">
    <location>
        <position position="103"/>
    </location>
    <ligand>
        <name>substrate</name>
        <note>ligand shared between dimeric partners</note>
    </ligand>
</feature>
<dbReference type="FunFam" id="1.20.5.320:FF:000001">
    <property type="entry name" value="6-phosphogluconate dehydrogenase, decarboxylating"/>
    <property type="match status" value="1"/>
</dbReference>
<name>Q7VRX5_BLOFL</name>
<feature type="binding site" description="in other chain" evidence="13">
    <location>
        <position position="288"/>
    </location>
    <ligand>
        <name>substrate</name>
        <note>ligand shared between dimeric partners</note>
    </ligand>
</feature>
<keyword evidence="8 15" id="KW-0311">Gluconate utilization</keyword>
<comment type="catalytic activity">
    <reaction evidence="10 11 15">
        <text>6-phospho-D-gluconate + NADP(+) = D-ribulose 5-phosphate + CO2 + NADPH</text>
        <dbReference type="Rhea" id="RHEA:10116"/>
        <dbReference type="ChEBI" id="CHEBI:16526"/>
        <dbReference type="ChEBI" id="CHEBI:57783"/>
        <dbReference type="ChEBI" id="CHEBI:58121"/>
        <dbReference type="ChEBI" id="CHEBI:58349"/>
        <dbReference type="ChEBI" id="CHEBI:58759"/>
        <dbReference type="EC" id="1.1.1.44"/>
    </reaction>
</comment>
<evidence type="ECO:0000256" key="13">
    <source>
        <dbReference type="PIRSR" id="PIRSR000109-2"/>
    </source>
</evidence>
<comment type="function">
    <text evidence="1 11">Catalyzes the oxidative decarboxylation of 6-phosphogluconate to ribulose 5-phosphate and CO(2), with concomitant reduction of NADP to NADPH.</text>
</comment>
<evidence type="ECO:0000256" key="6">
    <source>
        <dbReference type="ARBA" id="ARBA00018193"/>
    </source>
</evidence>
<dbReference type="PANTHER" id="PTHR11811">
    <property type="entry name" value="6-PHOSPHOGLUCONATE DEHYDROGENASE"/>
    <property type="match status" value="1"/>
</dbReference>
<dbReference type="Proteomes" id="UP000002192">
    <property type="component" value="Chromosome"/>
</dbReference>
<dbReference type="InterPro" id="IPR006183">
    <property type="entry name" value="Pgluconate_DH"/>
</dbReference>
<evidence type="ECO:0000256" key="8">
    <source>
        <dbReference type="ARBA" id="ARBA00023064"/>
    </source>
</evidence>
<dbReference type="OrthoDB" id="9804542at2"/>
<dbReference type="NCBIfam" id="NF006765">
    <property type="entry name" value="PRK09287.1"/>
    <property type="match status" value="1"/>
</dbReference>
<dbReference type="SUPFAM" id="SSF48179">
    <property type="entry name" value="6-phosphogluconate dehydrogenase C-terminal domain-like"/>
    <property type="match status" value="1"/>
</dbReference>
<evidence type="ECO:0000256" key="12">
    <source>
        <dbReference type="PIRSR" id="PIRSR000109-1"/>
    </source>
</evidence>
<evidence type="ECO:0000256" key="7">
    <source>
        <dbReference type="ARBA" id="ARBA00023002"/>
    </source>
</evidence>
<comment type="pathway">
    <text evidence="2 11 15">Carbohydrate degradation; pentose phosphate pathway; D-ribulose 5-phosphate from D-glucose 6-phosphate (oxidative stage): step 3/3.</text>
</comment>
<feature type="binding site" description="in other chain" evidence="13">
    <location>
        <position position="261"/>
    </location>
    <ligand>
        <name>substrate</name>
        <note>ligand shared between dimeric partners</note>
    </ligand>
</feature>
<feature type="domain" description="6-phosphogluconate dehydrogenase C-terminal" evidence="16">
    <location>
        <begin position="180"/>
        <end position="472"/>
    </location>
</feature>
<dbReference type="NCBIfam" id="TIGR00873">
    <property type="entry name" value="gnd"/>
    <property type="match status" value="1"/>
</dbReference>
<dbReference type="InterPro" id="IPR013328">
    <property type="entry name" value="6PGD_dom2"/>
</dbReference>
<feature type="binding site" evidence="14">
    <location>
        <begin position="34"/>
        <end position="36"/>
    </location>
    <ligand>
        <name>NADP(+)</name>
        <dbReference type="ChEBI" id="CHEBI:58349"/>
    </ligand>
</feature>
<dbReference type="PIRSF" id="PIRSF000109">
    <property type="entry name" value="6PGD"/>
    <property type="match status" value="1"/>
</dbReference>
<keyword evidence="7 11" id="KW-0560">Oxidoreductase</keyword>
<comment type="similarity">
    <text evidence="3 11 15">Belongs to the 6-phosphogluconate dehydrogenase family.</text>
</comment>
<dbReference type="KEGG" id="bfl:Bfl470"/>
<dbReference type="SMART" id="SM01350">
    <property type="entry name" value="6PGD"/>
    <property type="match status" value="1"/>
</dbReference>
<keyword evidence="9 11" id="KW-0570">Pentose shunt</keyword>
<evidence type="ECO:0000256" key="9">
    <source>
        <dbReference type="ARBA" id="ARBA00023126"/>
    </source>
</evidence>
<evidence type="ECO:0000313" key="18">
    <source>
        <dbReference type="Proteomes" id="UP000002192"/>
    </source>
</evidence>
<dbReference type="Gene3D" id="1.20.5.320">
    <property type="entry name" value="6-Phosphogluconate Dehydrogenase, domain 3"/>
    <property type="match status" value="1"/>
</dbReference>
<dbReference type="AlphaFoldDB" id="Q7VRX5"/>
<gene>
    <name evidence="17" type="primary">gnd</name>
    <name evidence="17" type="ordered locus">Bfl470</name>
</gene>
<accession>Q7VRX5</accession>
<dbReference type="Pfam" id="PF03446">
    <property type="entry name" value="NAD_binding_2"/>
    <property type="match status" value="1"/>
</dbReference>
<dbReference type="Gene3D" id="3.40.50.720">
    <property type="entry name" value="NAD(P)-binding Rossmann-like Domain"/>
    <property type="match status" value="1"/>
</dbReference>
<evidence type="ECO:0000256" key="11">
    <source>
        <dbReference type="PIRNR" id="PIRNR000109"/>
    </source>
</evidence>
<dbReference type="GO" id="GO:0050661">
    <property type="term" value="F:NADP binding"/>
    <property type="evidence" value="ECO:0007669"/>
    <property type="project" value="InterPro"/>
</dbReference>
<dbReference type="InterPro" id="IPR006114">
    <property type="entry name" value="6PGDH_C"/>
</dbReference>
<dbReference type="UniPathway" id="UPA00115">
    <property type="reaction ID" value="UER00410"/>
</dbReference>
<dbReference type="eggNOG" id="COG0362">
    <property type="taxonomic scope" value="Bacteria"/>
</dbReference>
<evidence type="ECO:0000256" key="5">
    <source>
        <dbReference type="ARBA" id="ARBA00013011"/>
    </source>
</evidence>
<dbReference type="SUPFAM" id="SSF51735">
    <property type="entry name" value="NAD(P)-binding Rossmann-fold domains"/>
    <property type="match status" value="1"/>
</dbReference>
<dbReference type="InterPro" id="IPR008927">
    <property type="entry name" value="6-PGluconate_DH-like_C_sf"/>
</dbReference>
<dbReference type="InterPro" id="IPR006113">
    <property type="entry name" value="6PGDH_Gnd/GntZ"/>
</dbReference>
<evidence type="ECO:0000256" key="1">
    <source>
        <dbReference type="ARBA" id="ARBA00002526"/>
    </source>
</evidence>
<dbReference type="InterPro" id="IPR036291">
    <property type="entry name" value="NAD(P)-bd_dom_sf"/>
</dbReference>
<dbReference type="EMBL" id="BX248583">
    <property type="protein sequence ID" value="CAD83159.1"/>
    <property type="molecule type" value="Genomic_DNA"/>
</dbReference>
<keyword evidence="18" id="KW-1185">Reference proteome</keyword>
<feature type="binding site" evidence="13">
    <location>
        <position position="456"/>
    </location>
    <ligand>
        <name>substrate</name>
        <note>ligand shared between dimeric partners</note>
    </ligand>
</feature>
<dbReference type="FunFam" id="3.40.50.720:FF:000007">
    <property type="entry name" value="6-phosphogluconate dehydrogenase, decarboxylating"/>
    <property type="match status" value="1"/>
</dbReference>
<keyword evidence="11 15" id="KW-0521">NADP</keyword>